<comment type="caution">
    <text evidence="2">The sequence shown here is derived from an EMBL/GenBank/DDBJ whole genome shotgun (WGS) entry which is preliminary data.</text>
</comment>
<evidence type="ECO:0000313" key="2">
    <source>
        <dbReference type="EMBL" id="KAK5949579.1"/>
    </source>
</evidence>
<keyword evidence="1" id="KW-0472">Membrane</keyword>
<dbReference type="EMBL" id="JAKLMC020000034">
    <property type="protein sequence ID" value="KAK5949579.1"/>
    <property type="molecule type" value="Genomic_DNA"/>
</dbReference>
<organism evidence="2 3">
    <name type="scientific">Knufia fluminis</name>
    <dbReference type="NCBI Taxonomy" id="191047"/>
    <lineage>
        <taxon>Eukaryota</taxon>
        <taxon>Fungi</taxon>
        <taxon>Dikarya</taxon>
        <taxon>Ascomycota</taxon>
        <taxon>Pezizomycotina</taxon>
        <taxon>Eurotiomycetes</taxon>
        <taxon>Chaetothyriomycetidae</taxon>
        <taxon>Chaetothyriales</taxon>
        <taxon>Trichomeriaceae</taxon>
        <taxon>Knufia</taxon>
    </lineage>
</organism>
<protein>
    <recommendedName>
        <fullName evidence="4">Transmembrane protein</fullName>
    </recommendedName>
</protein>
<feature type="transmembrane region" description="Helical" evidence="1">
    <location>
        <begin position="7"/>
        <end position="30"/>
    </location>
</feature>
<reference evidence="2 3" key="1">
    <citation type="submission" date="2022-12" db="EMBL/GenBank/DDBJ databases">
        <title>Genomic features and morphological characterization of a novel Knufia sp. strain isolated from spacecraft assembly facility.</title>
        <authorList>
            <person name="Teixeira M."/>
            <person name="Chander A.M."/>
            <person name="Stajich J.E."/>
            <person name="Venkateswaran K."/>
        </authorList>
    </citation>
    <scope>NUCLEOTIDE SEQUENCE [LARGE SCALE GENOMIC DNA]</scope>
    <source>
        <strain evidence="2 3">FJI-L2-BK-P2</strain>
    </source>
</reference>
<evidence type="ECO:0000313" key="3">
    <source>
        <dbReference type="Proteomes" id="UP001316803"/>
    </source>
</evidence>
<gene>
    <name evidence="2" type="ORF">OHC33_009386</name>
</gene>
<feature type="transmembrane region" description="Helical" evidence="1">
    <location>
        <begin position="60"/>
        <end position="88"/>
    </location>
</feature>
<dbReference type="Proteomes" id="UP001316803">
    <property type="component" value="Unassembled WGS sequence"/>
</dbReference>
<evidence type="ECO:0000256" key="1">
    <source>
        <dbReference type="SAM" id="Phobius"/>
    </source>
</evidence>
<proteinExistence type="predicted"/>
<keyword evidence="1" id="KW-0812">Transmembrane</keyword>
<keyword evidence="3" id="KW-1185">Reference proteome</keyword>
<accession>A0AAN8I2Y2</accession>
<evidence type="ECO:0008006" key="4">
    <source>
        <dbReference type="Google" id="ProtNLM"/>
    </source>
</evidence>
<keyword evidence="1" id="KW-1133">Transmembrane helix</keyword>
<dbReference type="AlphaFoldDB" id="A0AAN8I2Y2"/>
<name>A0AAN8I2Y2_9EURO</name>
<sequence>MPSSIKIVPLILDLPFTILWILSFIIASYYSTSKNHLHLTDNRNRPANNVSRLHTLGVLLAWQVVVLTGVVWVKVLALVLRHVMLALLSLSRARVMQQQLKELQKLQG</sequence>